<dbReference type="RefSeq" id="WP_188042038.1">
    <property type="nucleotide sequence ID" value="NZ_JACVHF010000054.1"/>
</dbReference>
<sequence>MSFSDFQFESAFRLASQVYLDVYENINEHYPSDLFDSSDSKFQQKILIPHKQTLLHDYIAYWHEFYLDYAIDKTGYDYVIEEVIKGLDHYGINYTLEDESDESYCNLVEEYKKLTPRIVNETFTLLFNDKRLVRAFNEDIARIIFDMKKTDYPDLLSKDGVVLRRQYLPQWLKDGVFFRDKGRCQLCGIDLTRLLNAGSKIHYDHIIPLELGGNNDPTNFQILCESCNTSKGARHSGTRNLIPIYWSFDED</sequence>
<proteinExistence type="predicted"/>
<dbReference type="EMBL" id="JACVHF010000054">
    <property type="protein sequence ID" value="MBC9786620.1"/>
    <property type="molecule type" value="Genomic_DNA"/>
</dbReference>
<accession>A0ABR7T784</accession>
<dbReference type="PANTHER" id="PTHR33877:SF1">
    <property type="entry name" value="TYPE IV METHYL-DIRECTED RESTRICTION ENZYME ECOKMCRA"/>
    <property type="match status" value="1"/>
</dbReference>
<dbReference type="Gene3D" id="1.10.30.50">
    <property type="match status" value="1"/>
</dbReference>
<keyword evidence="3" id="KW-1185">Reference proteome</keyword>
<evidence type="ECO:0000313" key="2">
    <source>
        <dbReference type="EMBL" id="MBC9786620.1"/>
    </source>
</evidence>
<dbReference type="GO" id="GO:0004519">
    <property type="term" value="F:endonuclease activity"/>
    <property type="evidence" value="ECO:0007669"/>
    <property type="project" value="UniProtKB-KW"/>
</dbReference>
<protein>
    <submittedName>
        <fullName evidence="2">HNH endonuclease</fullName>
    </submittedName>
</protein>
<gene>
    <name evidence="2" type="ORF">H1S01_19430</name>
</gene>
<evidence type="ECO:0000313" key="3">
    <source>
        <dbReference type="Proteomes" id="UP000617402"/>
    </source>
</evidence>
<reference evidence="2 3" key="1">
    <citation type="submission" date="2020-07" db="EMBL/GenBank/DDBJ databases">
        <title>Draft whole-genome sequence of Heliobacterium chlorum DSM 3682, type strain.</title>
        <authorList>
            <person name="Kyndt J.A."/>
            <person name="Meyer T.E."/>
            <person name="Imhoff J.F."/>
        </authorList>
    </citation>
    <scope>NUCLEOTIDE SEQUENCE [LARGE SCALE GENOMIC DNA]</scope>
    <source>
        <strain evidence="2 3">DSM 3682</strain>
    </source>
</reference>
<name>A0ABR7T784_HELCL</name>
<dbReference type="PANTHER" id="PTHR33877">
    <property type="entry name" value="SLL1193 PROTEIN"/>
    <property type="match status" value="1"/>
</dbReference>
<keyword evidence="2" id="KW-0255">Endonuclease</keyword>
<dbReference type="SMART" id="SM00507">
    <property type="entry name" value="HNHc"/>
    <property type="match status" value="1"/>
</dbReference>
<keyword evidence="2" id="KW-0540">Nuclease</keyword>
<comment type="caution">
    <text evidence="2">The sequence shown here is derived from an EMBL/GenBank/DDBJ whole genome shotgun (WGS) entry which is preliminary data.</text>
</comment>
<dbReference type="CDD" id="cd00085">
    <property type="entry name" value="HNHc"/>
    <property type="match status" value="1"/>
</dbReference>
<keyword evidence="2" id="KW-0378">Hydrolase</keyword>
<evidence type="ECO:0000259" key="1">
    <source>
        <dbReference type="SMART" id="SM00507"/>
    </source>
</evidence>
<dbReference type="Proteomes" id="UP000617402">
    <property type="component" value="Unassembled WGS sequence"/>
</dbReference>
<organism evidence="2 3">
    <name type="scientific">Heliobacterium chlorum</name>
    <dbReference type="NCBI Taxonomy" id="2698"/>
    <lineage>
        <taxon>Bacteria</taxon>
        <taxon>Bacillati</taxon>
        <taxon>Bacillota</taxon>
        <taxon>Clostridia</taxon>
        <taxon>Eubacteriales</taxon>
        <taxon>Heliobacteriaceae</taxon>
        <taxon>Heliobacterium</taxon>
    </lineage>
</organism>
<dbReference type="InterPro" id="IPR003615">
    <property type="entry name" value="HNH_nuc"/>
</dbReference>
<dbReference type="Pfam" id="PF01844">
    <property type="entry name" value="HNH"/>
    <property type="match status" value="1"/>
</dbReference>
<dbReference type="InterPro" id="IPR052892">
    <property type="entry name" value="NA-targeting_endonuclease"/>
</dbReference>
<feature type="domain" description="HNH nuclease" evidence="1">
    <location>
        <begin position="171"/>
        <end position="229"/>
    </location>
</feature>
<dbReference type="InterPro" id="IPR002711">
    <property type="entry name" value="HNH"/>
</dbReference>